<reference evidence="2 3" key="1">
    <citation type="submission" date="2016-10" db="EMBL/GenBank/DDBJ databases">
        <title>Draft genome sequence of Coniochaeta ligniaria NRRL30616, a lignocellulolytic fungus for bioabatement of inhibitors in plant biomass hydrolysates.</title>
        <authorList>
            <consortium name="DOE Joint Genome Institute"/>
            <person name="Jimenez D.J."/>
            <person name="Hector R.E."/>
            <person name="Riley R."/>
            <person name="Sun H."/>
            <person name="Grigoriev I.V."/>
            <person name="Van Elsas J.D."/>
            <person name="Nichols N.N."/>
        </authorList>
    </citation>
    <scope>NUCLEOTIDE SEQUENCE [LARGE SCALE GENOMIC DNA]</scope>
    <source>
        <strain evidence="2 3">NRRL 30616</strain>
    </source>
</reference>
<evidence type="ECO:0000313" key="2">
    <source>
        <dbReference type="EMBL" id="OIW23325.1"/>
    </source>
</evidence>
<keyword evidence="1" id="KW-0732">Signal</keyword>
<gene>
    <name evidence="2" type="ORF">CONLIGDRAFT_637748</name>
</gene>
<keyword evidence="3" id="KW-1185">Reference proteome</keyword>
<dbReference type="AlphaFoldDB" id="A0A1J7I7C9"/>
<organism evidence="2 3">
    <name type="scientific">Coniochaeta ligniaria NRRL 30616</name>
    <dbReference type="NCBI Taxonomy" id="1408157"/>
    <lineage>
        <taxon>Eukaryota</taxon>
        <taxon>Fungi</taxon>
        <taxon>Dikarya</taxon>
        <taxon>Ascomycota</taxon>
        <taxon>Pezizomycotina</taxon>
        <taxon>Sordariomycetes</taxon>
        <taxon>Sordariomycetidae</taxon>
        <taxon>Coniochaetales</taxon>
        <taxon>Coniochaetaceae</taxon>
        <taxon>Coniochaeta</taxon>
    </lineage>
</organism>
<feature type="chain" id="PRO_5013221723" evidence="1">
    <location>
        <begin position="27"/>
        <end position="92"/>
    </location>
</feature>
<accession>A0A1J7I7C9</accession>
<proteinExistence type="predicted"/>
<dbReference type="EMBL" id="KV875107">
    <property type="protein sequence ID" value="OIW23325.1"/>
    <property type="molecule type" value="Genomic_DNA"/>
</dbReference>
<evidence type="ECO:0000256" key="1">
    <source>
        <dbReference type="SAM" id="SignalP"/>
    </source>
</evidence>
<evidence type="ECO:0000313" key="3">
    <source>
        <dbReference type="Proteomes" id="UP000182658"/>
    </source>
</evidence>
<dbReference type="Proteomes" id="UP000182658">
    <property type="component" value="Unassembled WGS sequence"/>
</dbReference>
<feature type="signal peptide" evidence="1">
    <location>
        <begin position="1"/>
        <end position="26"/>
    </location>
</feature>
<dbReference type="InParanoid" id="A0A1J7I7C9"/>
<name>A0A1J7I7C9_9PEZI</name>
<protein>
    <submittedName>
        <fullName evidence="2">Uncharacterized protein</fullName>
    </submittedName>
</protein>
<sequence>MCYPAQCRLCLQASWLLSARLPIVSGNLQLPPTEQNPGCRTQNRSTMASVETSTIIQIPFVLPPAEGQDDADALADDRGPPYISLRRIRREI</sequence>